<reference evidence="1" key="1">
    <citation type="journal article" date="2015" name="Nature">
        <title>Complex archaea that bridge the gap between prokaryotes and eukaryotes.</title>
        <authorList>
            <person name="Spang A."/>
            <person name="Saw J.H."/>
            <person name="Jorgensen S.L."/>
            <person name="Zaremba-Niedzwiedzka K."/>
            <person name="Martijn J."/>
            <person name="Lind A.E."/>
            <person name="van Eijk R."/>
            <person name="Schleper C."/>
            <person name="Guy L."/>
            <person name="Ettema T.J."/>
        </authorList>
    </citation>
    <scope>NUCLEOTIDE SEQUENCE</scope>
</reference>
<protein>
    <submittedName>
        <fullName evidence="1">Uncharacterized protein</fullName>
    </submittedName>
</protein>
<dbReference type="AlphaFoldDB" id="A0A0F9H5D4"/>
<sequence>MAKQEEIIDEEAREQHRSDWIKAEYETMGWNKEPLDLAVESLIKEN</sequence>
<name>A0A0F9H5D4_9ZZZZ</name>
<proteinExistence type="predicted"/>
<evidence type="ECO:0000313" key="1">
    <source>
        <dbReference type="EMBL" id="KKM06274.1"/>
    </source>
</evidence>
<comment type="caution">
    <text evidence="1">The sequence shown here is derived from an EMBL/GenBank/DDBJ whole genome shotgun (WGS) entry which is preliminary data.</text>
</comment>
<gene>
    <name evidence="1" type="ORF">LCGC14_1745670</name>
</gene>
<accession>A0A0F9H5D4</accession>
<organism evidence="1">
    <name type="scientific">marine sediment metagenome</name>
    <dbReference type="NCBI Taxonomy" id="412755"/>
    <lineage>
        <taxon>unclassified sequences</taxon>
        <taxon>metagenomes</taxon>
        <taxon>ecological metagenomes</taxon>
    </lineage>
</organism>
<dbReference type="EMBL" id="LAZR01016034">
    <property type="protein sequence ID" value="KKM06274.1"/>
    <property type="molecule type" value="Genomic_DNA"/>
</dbReference>